<dbReference type="GO" id="GO:1902208">
    <property type="term" value="P:regulation of bacterial-type flagellum assembly"/>
    <property type="evidence" value="ECO:0007669"/>
    <property type="project" value="UniProtKB-UniRule"/>
</dbReference>
<keyword evidence="5 6" id="KW-0694">RNA-binding</keyword>
<protein>
    <recommendedName>
        <fullName evidence="6">Translational regulator CsrA</fullName>
    </recommendedName>
</protein>
<keyword evidence="2 6" id="KW-0678">Repressor</keyword>
<dbReference type="GO" id="GO:0044781">
    <property type="term" value="P:bacterial-type flagellum organization"/>
    <property type="evidence" value="ECO:0007669"/>
    <property type="project" value="UniProtKB-KW"/>
</dbReference>
<comment type="caution">
    <text evidence="7">The sequence shown here is derived from an EMBL/GenBank/DDBJ whole genome shotgun (WGS) entry which is preliminary data.</text>
</comment>
<dbReference type="InterPro" id="IPR036107">
    <property type="entry name" value="CsrA_sf"/>
</dbReference>
<dbReference type="EMBL" id="WXEX01000006">
    <property type="protein sequence ID" value="MZP43051.1"/>
    <property type="molecule type" value="Genomic_DNA"/>
</dbReference>
<reference evidence="7 8" key="1">
    <citation type="submission" date="2020-01" db="EMBL/GenBank/DDBJ databases">
        <title>Whole genome sequence of Heliobacterium gestii DSM 11169.</title>
        <authorList>
            <person name="Kyndt J.A."/>
            <person name="Meyer T.E."/>
        </authorList>
    </citation>
    <scope>NUCLEOTIDE SEQUENCE [LARGE SCALE GENOMIC DNA]</scope>
    <source>
        <strain evidence="7 8">DSM 11169</strain>
    </source>
</reference>
<dbReference type="GO" id="GO:0045947">
    <property type="term" value="P:negative regulation of translational initiation"/>
    <property type="evidence" value="ECO:0007669"/>
    <property type="project" value="UniProtKB-UniRule"/>
</dbReference>
<dbReference type="OrthoDB" id="9809061at2"/>
<evidence type="ECO:0000256" key="5">
    <source>
        <dbReference type="ARBA" id="ARBA00022884"/>
    </source>
</evidence>
<keyword evidence="8" id="KW-1185">Reference proteome</keyword>
<dbReference type="RefSeq" id="WP_161261626.1">
    <property type="nucleotide sequence ID" value="NZ_JAFBDC010000005.1"/>
</dbReference>
<dbReference type="AlphaFoldDB" id="A0A845LBU9"/>
<evidence type="ECO:0000313" key="8">
    <source>
        <dbReference type="Proteomes" id="UP000471031"/>
    </source>
</evidence>
<dbReference type="PANTHER" id="PTHR34984">
    <property type="entry name" value="CARBON STORAGE REGULATOR"/>
    <property type="match status" value="1"/>
</dbReference>
<dbReference type="Gene3D" id="2.60.40.4380">
    <property type="entry name" value="Translational regulator CsrA"/>
    <property type="match status" value="1"/>
</dbReference>
<dbReference type="GO" id="GO:0006109">
    <property type="term" value="P:regulation of carbohydrate metabolic process"/>
    <property type="evidence" value="ECO:0007669"/>
    <property type="project" value="InterPro"/>
</dbReference>
<comment type="function">
    <text evidence="6">A translational regulator that binds mRNA to regulate translation initiation and/or mRNA stability. Usually binds in the 5'-UTR at or near the Shine-Dalgarno sequence preventing ribosome-binding, thus repressing translation. Its main target seems to be the major flagellin gene, while its function is anatagonized by FliW.</text>
</comment>
<keyword evidence="3 6" id="KW-1005">Bacterial flagellum biogenesis</keyword>
<accession>A0A845LBU9</accession>
<dbReference type="GO" id="GO:0005829">
    <property type="term" value="C:cytosol"/>
    <property type="evidence" value="ECO:0007669"/>
    <property type="project" value="TreeGrafter"/>
</dbReference>
<gene>
    <name evidence="6 7" type="primary">csrA</name>
    <name evidence="7" type="ORF">GTO89_08380</name>
</gene>
<dbReference type="Pfam" id="PF02599">
    <property type="entry name" value="CsrA"/>
    <property type="match status" value="1"/>
</dbReference>
<dbReference type="GO" id="GO:0006402">
    <property type="term" value="P:mRNA catabolic process"/>
    <property type="evidence" value="ECO:0007669"/>
    <property type="project" value="InterPro"/>
</dbReference>
<keyword evidence="4 6" id="KW-0810">Translation regulation</keyword>
<evidence type="ECO:0000256" key="4">
    <source>
        <dbReference type="ARBA" id="ARBA00022845"/>
    </source>
</evidence>
<organism evidence="7 8">
    <name type="scientific">Heliomicrobium gestii</name>
    <name type="common">Heliobacterium gestii</name>
    <dbReference type="NCBI Taxonomy" id="2699"/>
    <lineage>
        <taxon>Bacteria</taxon>
        <taxon>Bacillati</taxon>
        <taxon>Bacillota</taxon>
        <taxon>Clostridia</taxon>
        <taxon>Eubacteriales</taxon>
        <taxon>Heliobacteriaceae</taxon>
        <taxon>Heliomicrobium</taxon>
    </lineage>
</organism>
<evidence type="ECO:0000256" key="6">
    <source>
        <dbReference type="HAMAP-Rule" id="MF_00167"/>
    </source>
</evidence>
<dbReference type="GO" id="GO:0048027">
    <property type="term" value="F:mRNA 5'-UTR binding"/>
    <property type="evidence" value="ECO:0007669"/>
    <property type="project" value="UniProtKB-UniRule"/>
</dbReference>
<comment type="similarity">
    <text evidence="6">Belongs to the CsrA/RsmA family.</text>
</comment>
<comment type="subcellular location">
    <subcellularLocation>
        <location evidence="6">Cytoplasm</location>
    </subcellularLocation>
</comment>
<proteinExistence type="inferred from homology"/>
<dbReference type="InterPro" id="IPR003751">
    <property type="entry name" value="CsrA"/>
</dbReference>
<evidence type="ECO:0000256" key="2">
    <source>
        <dbReference type="ARBA" id="ARBA00022491"/>
    </source>
</evidence>
<dbReference type="PANTHER" id="PTHR34984:SF1">
    <property type="entry name" value="CARBON STORAGE REGULATOR"/>
    <property type="match status" value="1"/>
</dbReference>
<dbReference type="HAMAP" id="MF_00167">
    <property type="entry name" value="CsrA"/>
    <property type="match status" value="1"/>
</dbReference>
<evidence type="ECO:0000256" key="3">
    <source>
        <dbReference type="ARBA" id="ARBA00022795"/>
    </source>
</evidence>
<dbReference type="NCBIfam" id="NF002469">
    <property type="entry name" value="PRK01712.1"/>
    <property type="match status" value="1"/>
</dbReference>
<keyword evidence="1 6" id="KW-0963">Cytoplasm</keyword>
<sequence length="83" mass="8826">MLVLTRKAGDTLLIGNDVEVVVLEVRGEQIKIGIRAPKDVRILRKEVLEAIEEANRAAAIAGNTDALARLVGGLAVPGKAEEK</sequence>
<comment type="subunit">
    <text evidence="6">Homodimer; the beta-strands of each monomer intercalate to form a hydrophobic core, while the alpha-helices form wings that extend away from the core.</text>
</comment>
<dbReference type="NCBIfam" id="TIGR00202">
    <property type="entry name" value="csrA"/>
    <property type="match status" value="1"/>
</dbReference>
<name>A0A845LBU9_HELGE</name>
<dbReference type="Proteomes" id="UP000471031">
    <property type="component" value="Unassembled WGS sequence"/>
</dbReference>
<evidence type="ECO:0000256" key="1">
    <source>
        <dbReference type="ARBA" id="ARBA00022490"/>
    </source>
</evidence>
<dbReference type="SUPFAM" id="SSF117130">
    <property type="entry name" value="CsrA-like"/>
    <property type="match status" value="1"/>
</dbReference>
<evidence type="ECO:0000313" key="7">
    <source>
        <dbReference type="EMBL" id="MZP43051.1"/>
    </source>
</evidence>